<organism evidence="2 3">
    <name type="scientific">Companilactobacillus zhachilii</name>
    <dbReference type="NCBI Taxonomy" id="2304606"/>
    <lineage>
        <taxon>Bacteria</taxon>
        <taxon>Bacillati</taxon>
        <taxon>Bacillota</taxon>
        <taxon>Bacilli</taxon>
        <taxon>Lactobacillales</taxon>
        <taxon>Lactobacillaceae</taxon>
        <taxon>Companilactobacillus</taxon>
    </lineage>
</organism>
<dbReference type="RefSeq" id="WP_120142318.1">
    <property type="nucleotide sequence ID" value="NZ_CP031933.2"/>
</dbReference>
<dbReference type="AlphaFoldDB" id="A0A386PTB2"/>
<dbReference type="Pfam" id="PF13349">
    <property type="entry name" value="DUF4097"/>
    <property type="match status" value="1"/>
</dbReference>
<dbReference type="InterPro" id="IPR047928">
    <property type="entry name" value="Perm_prefix_1"/>
</dbReference>
<dbReference type="Proteomes" id="UP000267208">
    <property type="component" value="Chromosome"/>
</dbReference>
<dbReference type="OrthoDB" id="2240353at2"/>
<reference evidence="3" key="1">
    <citation type="submission" date="2018-08" db="EMBL/GenBank/DDBJ databases">
        <title>Genome of Lactobacillus sp. HBUAS52074.</title>
        <authorList>
            <person name="Guo Z."/>
            <person name="Zhang Z.D."/>
        </authorList>
    </citation>
    <scope>NUCLEOTIDE SEQUENCE [LARGE SCALE GENOMIC DNA]</scope>
    <source>
        <strain evidence="3">HBUAS52074</strain>
    </source>
</reference>
<dbReference type="InterPro" id="IPR025164">
    <property type="entry name" value="Toastrack_DUF4097"/>
</dbReference>
<sequence length="448" mass="49803">MSEMINELVDEKLTKIFADYPTTDNLKELQEELASDLIASAEDKKTSEMSDQAAVEKAFQEFGDIDEVINQVLHEDDQSDNHYHKTIHEHHIDLDDDGVRIDNGKVLNIDEDGLTINNGRTVRIDGNGVKLGNMIINENGINFHGQPQPETSFDEFNAKFNNNDYDTEVHVESLPLTDENEFSVEDVEKVDVTYENADVKILPTKGAKILVREYMSRTNPDYQVKTDLVDWTLVIKQGRWPHFLPLKVKVQILLPENFAGKLRVNNRNGNLLMQNLSQLEAALINVRSGLVNVRDVKINQLLINANSGKVVMEDLNVTGDLSVEARSGVIKLDNIYSPNYNILARSGTIKGVDLGGGGKIVAKSGTIKLEFARVTGDVDVTNTSGTVRLTMPEHDSYNFDLEAKSGTVKMNHAANYKHDVQSLKEGTVGANPQYNLSVRAVSGTIKVN</sequence>
<evidence type="ECO:0000313" key="3">
    <source>
        <dbReference type="Proteomes" id="UP000267208"/>
    </source>
</evidence>
<proteinExistence type="predicted"/>
<protein>
    <recommendedName>
        <fullName evidence="1">DUF4097 domain-containing protein</fullName>
    </recommendedName>
</protein>
<evidence type="ECO:0000313" key="2">
    <source>
        <dbReference type="EMBL" id="AYE38075.1"/>
    </source>
</evidence>
<dbReference type="NCBIfam" id="NF038403">
    <property type="entry name" value="perm_prefix_1"/>
    <property type="match status" value="1"/>
</dbReference>
<dbReference type="KEGG" id="lzh:D1B17_05285"/>
<keyword evidence="3" id="KW-1185">Reference proteome</keyword>
<gene>
    <name evidence="2" type="ORF">D1B17_05285</name>
</gene>
<accession>A0A386PTB2</accession>
<evidence type="ECO:0000259" key="1">
    <source>
        <dbReference type="Pfam" id="PF13349"/>
    </source>
</evidence>
<feature type="domain" description="DUF4097" evidence="1">
    <location>
        <begin position="188"/>
        <end position="447"/>
    </location>
</feature>
<name>A0A386PTB2_9LACO</name>
<dbReference type="EMBL" id="CP031933">
    <property type="protein sequence ID" value="AYE38075.1"/>
    <property type="molecule type" value="Genomic_DNA"/>
</dbReference>